<dbReference type="InterPro" id="IPR027417">
    <property type="entry name" value="P-loop_NTPase"/>
</dbReference>
<name>A0AAW0MHE0_9GOBI</name>
<evidence type="ECO:0000313" key="1">
    <source>
        <dbReference type="EMBL" id="KAK7879562.1"/>
    </source>
</evidence>
<dbReference type="PANTHER" id="PTHR14241">
    <property type="entry name" value="INTERFERON-INDUCED PROTEIN 44"/>
    <property type="match status" value="1"/>
</dbReference>
<organism evidence="1 2">
    <name type="scientific">Mugilogobius chulae</name>
    <name type="common">yellowstripe goby</name>
    <dbReference type="NCBI Taxonomy" id="88201"/>
    <lineage>
        <taxon>Eukaryota</taxon>
        <taxon>Metazoa</taxon>
        <taxon>Chordata</taxon>
        <taxon>Craniata</taxon>
        <taxon>Vertebrata</taxon>
        <taxon>Euteleostomi</taxon>
        <taxon>Actinopterygii</taxon>
        <taxon>Neopterygii</taxon>
        <taxon>Teleostei</taxon>
        <taxon>Neoteleostei</taxon>
        <taxon>Acanthomorphata</taxon>
        <taxon>Gobiaria</taxon>
        <taxon>Gobiiformes</taxon>
        <taxon>Gobioidei</taxon>
        <taxon>Gobiidae</taxon>
        <taxon>Gobionellinae</taxon>
        <taxon>Mugilogobius</taxon>
    </lineage>
</organism>
<dbReference type="SUPFAM" id="SSF52540">
    <property type="entry name" value="P-loop containing nucleoside triphosphate hydrolases"/>
    <property type="match status" value="1"/>
</dbReference>
<dbReference type="Proteomes" id="UP001460270">
    <property type="component" value="Unassembled WGS sequence"/>
</dbReference>
<gene>
    <name evidence="1" type="ORF">WMY93_033734</name>
</gene>
<dbReference type="EMBL" id="JBBPFD010000242">
    <property type="protein sequence ID" value="KAK7879562.1"/>
    <property type="molecule type" value="Genomic_DNA"/>
</dbReference>
<protein>
    <submittedName>
        <fullName evidence="1">Uncharacterized protein</fullName>
    </submittedName>
</protein>
<dbReference type="PANTHER" id="PTHR14241:SF28">
    <property type="entry name" value="INTERFERON-INDUCED PROTEIN 44-LIKE"/>
    <property type="match status" value="1"/>
</dbReference>
<reference evidence="2" key="1">
    <citation type="submission" date="2024-04" db="EMBL/GenBank/DDBJ databases">
        <title>Salinicola lusitanus LLJ914,a marine bacterium isolated from the Okinawa Trough.</title>
        <authorList>
            <person name="Li J."/>
        </authorList>
    </citation>
    <scope>NUCLEOTIDE SEQUENCE [LARGE SCALE GENOMIC DNA]</scope>
</reference>
<evidence type="ECO:0000313" key="2">
    <source>
        <dbReference type="Proteomes" id="UP001460270"/>
    </source>
</evidence>
<dbReference type="GO" id="GO:0006955">
    <property type="term" value="P:immune response"/>
    <property type="evidence" value="ECO:0007669"/>
    <property type="project" value="TreeGrafter"/>
</dbReference>
<dbReference type="AlphaFoldDB" id="A0AAW0MHE0"/>
<comment type="caution">
    <text evidence="1">The sequence shown here is derived from an EMBL/GenBank/DDBJ whole genome shotgun (WGS) entry which is preliminary data.</text>
</comment>
<accession>A0AAW0MHE0</accession>
<proteinExistence type="predicted"/>
<sequence>MVGHGGSSFTQKLQCFPLRVSDKTSALELWDSMGFGDLSGPNLQQLLGVVKGHAPEGYMFQAEEALSSDTEGYIKRPGLREQMHCVAFVLDAYKVSSGSYSKGISVFLQQLRRYISDLGIHQVVLLTHIDKICHDTKKDTSEVYKSSAIRETMFKAAELAGMSPSSVLPVRNYWCELELELSADVLLLRALELLLQYTDMFYREQHRDKPKSIIT</sequence>
<keyword evidence="2" id="KW-1185">Reference proteome</keyword>